<reference evidence="2 3" key="1">
    <citation type="submission" date="2016-01" db="EMBL/GenBank/DDBJ databases">
        <title>Draft Genome Sequences of Seven Thermophilic Sporeformers Isolated from Foods.</title>
        <authorList>
            <person name="Berendsen E.M."/>
            <person name="Wells-Bennik M.H."/>
            <person name="Krawcyk A.O."/>
            <person name="De Jong A."/>
            <person name="Holsappel S."/>
            <person name="Eijlander R.T."/>
            <person name="Kuipers O.P."/>
        </authorList>
    </citation>
    <scope>NUCLEOTIDE SEQUENCE [LARGE SCALE GENOMIC DNA]</scope>
    <source>
        <strain evidence="2 3">B4135</strain>
    </source>
</reference>
<protein>
    <recommendedName>
        <fullName evidence="4">CamS family sex pheromone protein</fullName>
    </recommendedName>
</protein>
<evidence type="ECO:0000256" key="1">
    <source>
        <dbReference type="SAM" id="SignalP"/>
    </source>
</evidence>
<dbReference type="CDD" id="cd13441">
    <property type="entry name" value="CamS_repeat_1"/>
    <property type="match status" value="1"/>
</dbReference>
<evidence type="ECO:0000313" key="3">
    <source>
        <dbReference type="Proteomes" id="UP000075683"/>
    </source>
</evidence>
<accession>A0A150L7L7</accession>
<name>A0A150L7L7_9BACI</name>
<dbReference type="PATRIC" id="fig|301148.3.peg.2314"/>
<sequence>MKRRLFILCLLPFFLAGCFPQVDNPEEVIQENNKTQEAEKSIVPNYQISDSYYRTALPFTPSGSRGTIVYNLSSRYDSDEFEEGLLRLAQKVFPTDEYIFQEGQYLDEETVTRWLSRKMTAAQLKEKGMSEEQNLGLNPVVADENNAEEQEKNPIYLSHILEHNFLKKSEKNKVKPAGLSIGLAMNSVYYYTVEEKGGGTKESKVKISEKKIMEKGREMAQEIVQRLRQKKEVGDVPILVGIYKLEDRTSVVPGHFIAYGYAEKGTSLKWETVNEKYVLFPSSEAKKYSADYKQFQTFQDQVSEYFPNYNGIVGRAFYVDDELKQLKIDISMQFYGKTEVIGFAQYIAGLLSYFPKQWSVEVNLKSQDGMEALILWEPDMDEPFVHIY</sequence>
<feature type="signal peptide" evidence="1">
    <location>
        <begin position="1"/>
        <end position="24"/>
    </location>
</feature>
<dbReference type="RefSeq" id="WP_061570177.1">
    <property type="nucleotide sequence ID" value="NZ_LQYT01000140.1"/>
</dbReference>
<dbReference type="EMBL" id="LQYT01000140">
    <property type="protein sequence ID" value="KYD08313.1"/>
    <property type="molecule type" value="Genomic_DNA"/>
</dbReference>
<dbReference type="CDD" id="cd13440">
    <property type="entry name" value="CamS_repeat_2"/>
    <property type="match status" value="1"/>
</dbReference>
<evidence type="ECO:0000313" key="2">
    <source>
        <dbReference type="EMBL" id="KYD08313.1"/>
    </source>
</evidence>
<dbReference type="AlphaFoldDB" id="A0A150L7L7"/>
<keyword evidence="1" id="KW-0732">Signal</keyword>
<evidence type="ECO:0008006" key="4">
    <source>
        <dbReference type="Google" id="ProtNLM"/>
    </source>
</evidence>
<dbReference type="STRING" id="301148.B4135_4024"/>
<dbReference type="Proteomes" id="UP000075683">
    <property type="component" value="Unassembled WGS sequence"/>
</dbReference>
<dbReference type="InterPro" id="IPR011426">
    <property type="entry name" value="CamS"/>
</dbReference>
<feature type="chain" id="PRO_5038556664" description="CamS family sex pheromone protein" evidence="1">
    <location>
        <begin position="25"/>
        <end position="388"/>
    </location>
</feature>
<dbReference type="OrthoDB" id="9795361at2"/>
<organism evidence="2 3">
    <name type="scientific">Caldibacillus debilis</name>
    <dbReference type="NCBI Taxonomy" id="301148"/>
    <lineage>
        <taxon>Bacteria</taxon>
        <taxon>Bacillati</taxon>
        <taxon>Bacillota</taxon>
        <taxon>Bacilli</taxon>
        <taxon>Bacillales</taxon>
        <taxon>Bacillaceae</taxon>
        <taxon>Caldibacillus</taxon>
    </lineage>
</organism>
<dbReference type="PIRSF" id="PIRSF012509">
    <property type="entry name" value="CamS"/>
    <property type="match status" value="1"/>
</dbReference>
<dbReference type="Pfam" id="PF07537">
    <property type="entry name" value="CamS"/>
    <property type="match status" value="1"/>
</dbReference>
<gene>
    <name evidence="2" type="ORF">B4135_4024</name>
</gene>
<proteinExistence type="predicted"/>
<comment type="caution">
    <text evidence="2">The sequence shown here is derived from an EMBL/GenBank/DDBJ whole genome shotgun (WGS) entry which is preliminary data.</text>
</comment>
<dbReference type="PROSITE" id="PS51257">
    <property type="entry name" value="PROKAR_LIPOPROTEIN"/>
    <property type="match status" value="1"/>
</dbReference>
<dbReference type="Gene3D" id="3.10.570.10">
    <property type="entry name" value="sex pheromone staph- cam373 precursor domain"/>
    <property type="match status" value="1"/>
</dbReference>